<sequence length="231" mass="24509">MIPPALALDDVAFAWPGRGGFSLSCPSFQIAPGERVLLLGTSGSGKSTLLSLVCGVVPATRGRVLVGGTDLGAMSAGGRDRFRAEQIGVIFQQFNLLPYAKVIDNILLPLRFAPHRRARAGGAIHEAARLCAGLGLPEEVLSMPSGRLSVGQQQRVAVARALIGAPPLIVADEPTSALDAATQDHFLRLLFDRTDEAQSALLMVSHDERLAPRFDRVIRLADIVSTERSAA</sequence>
<evidence type="ECO:0000256" key="3">
    <source>
        <dbReference type="ARBA" id="ARBA00022840"/>
    </source>
</evidence>
<dbReference type="InterPro" id="IPR003439">
    <property type="entry name" value="ABC_transporter-like_ATP-bd"/>
</dbReference>
<evidence type="ECO:0000256" key="1">
    <source>
        <dbReference type="ARBA" id="ARBA00022448"/>
    </source>
</evidence>
<dbReference type="InterPro" id="IPR027417">
    <property type="entry name" value="P-loop_NTPase"/>
</dbReference>
<dbReference type="Proteomes" id="UP000182284">
    <property type="component" value="Unassembled WGS sequence"/>
</dbReference>
<dbReference type="RefSeq" id="WP_074641642.1">
    <property type="nucleotide sequence ID" value="NZ_FNBL01000002.1"/>
</dbReference>
<keyword evidence="1" id="KW-0813">Transport</keyword>
<dbReference type="AlphaFoldDB" id="A0A1G7HS02"/>
<dbReference type="GO" id="GO:0005524">
    <property type="term" value="F:ATP binding"/>
    <property type="evidence" value="ECO:0007669"/>
    <property type="project" value="UniProtKB-KW"/>
</dbReference>
<reference evidence="5 6" key="1">
    <citation type="submission" date="2016-10" db="EMBL/GenBank/DDBJ databases">
        <authorList>
            <person name="de Groot N.N."/>
        </authorList>
    </citation>
    <scope>NUCLEOTIDE SEQUENCE [LARGE SCALE GENOMIC DNA]</scope>
    <source>
        <strain evidence="5 6">DSM 27375</strain>
    </source>
</reference>
<evidence type="ECO:0000313" key="6">
    <source>
        <dbReference type="Proteomes" id="UP000182284"/>
    </source>
</evidence>
<evidence type="ECO:0000256" key="2">
    <source>
        <dbReference type="ARBA" id="ARBA00022741"/>
    </source>
</evidence>
<keyword evidence="2" id="KW-0547">Nucleotide-binding</keyword>
<dbReference type="InterPro" id="IPR017871">
    <property type="entry name" value="ABC_transporter-like_CS"/>
</dbReference>
<name>A0A1G7HS02_9RHOB</name>
<dbReference type="CDD" id="cd03255">
    <property type="entry name" value="ABC_MJ0796_LolCDE_FtsE"/>
    <property type="match status" value="1"/>
</dbReference>
<dbReference type="InterPro" id="IPR017911">
    <property type="entry name" value="MacB-like_ATP-bd"/>
</dbReference>
<dbReference type="Pfam" id="PF00005">
    <property type="entry name" value="ABC_tran"/>
    <property type="match status" value="1"/>
</dbReference>
<dbReference type="SMART" id="SM00382">
    <property type="entry name" value="AAA"/>
    <property type="match status" value="1"/>
</dbReference>
<organism evidence="5 6">
    <name type="scientific">Celeribacter baekdonensis</name>
    <dbReference type="NCBI Taxonomy" id="875171"/>
    <lineage>
        <taxon>Bacteria</taxon>
        <taxon>Pseudomonadati</taxon>
        <taxon>Pseudomonadota</taxon>
        <taxon>Alphaproteobacteria</taxon>
        <taxon>Rhodobacterales</taxon>
        <taxon>Roseobacteraceae</taxon>
        <taxon>Celeribacter</taxon>
    </lineage>
</organism>
<dbReference type="PANTHER" id="PTHR24220:SF611">
    <property type="entry name" value="ATP-BINDING COMPONENT OF ABC TRANSPORTER-RELATED"/>
    <property type="match status" value="1"/>
</dbReference>
<dbReference type="EMBL" id="FNBL01000002">
    <property type="protein sequence ID" value="SDF03307.1"/>
    <property type="molecule type" value="Genomic_DNA"/>
</dbReference>
<dbReference type="SUPFAM" id="SSF52540">
    <property type="entry name" value="P-loop containing nucleoside triphosphate hydrolases"/>
    <property type="match status" value="1"/>
</dbReference>
<dbReference type="GO" id="GO:0005886">
    <property type="term" value="C:plasma membrane"/>
    <property type="evidence" value="ECO:0007669"/>
    <property type="project" value="TreeGrafter"/>
</dbReference>
<protein>
    <submittedName>
        <fullName evidence="5">Putative ABC transport system ATP-binding protein</fullName>
    </submittedName>
</protein>
<dbReference type="InterPro" id="IPR003593">
    <property type="entry name" value="AAA+_ATPase"/>
</dbReference>
<dbReference type="InterPro" id="IPR015854">
    <property type="entry name" value="ABC_transpr_LolD-like"/>
</dbReference>
<dbReference type="PANTHER" id="PTHR24220">
    <property type="entry name" value="IMPORT ATP-BINDING PROTEIN"/>
    <property type="match status" value="1"/>
</dbReference>
<accession>A0A1G7HS02</accession>
<feature type="domain" description="ABC transporter" evidence="4">
    <location>
        <begin position="6"/>
        <end position="231"/>
    </location>
</feature>
<dbReference type="Gene3D" id="3.40.50.300">
    <property type="entry name" value="P-loop containing nucleotide triphosphate hydrolases"/>
    <property type="match status" value="1"/>
</dbReference>
<dbReference type="GO" id="GO:0022857">
    <property type="term" value="F:transmembrane transporter activity"/>
    <property type="evidence" value="ECO:0007669"/>
    <property type="project" value="TreeGrafter"/>
</dbReference>
<dbReference type="PROSITE" id="PS00211">
    <property type="entry name" value="ABC_TRANSPORTER_1"/>
    <property type="match status" value="1"/>
</dbReference>
<keyword evidence="3 5" id="KW-0067">ATP-binding</keyword>
<evidence type="ECO:0000313" key="5">
    <source>
        <dbReference type="EMBL" id="SDF03307.1"/>
    </source>
</evidence>
<proteinExistence type="predicted"/>
<dbReference type="OrthoDB" id="9787227at2"/>
<dbReference type="PROSITE" id="PS50893">
    <property type="entry name" value="ABC_TRANSPORTER_2"/>
    <property type="match status" value="1"/>
</dbReference>
<gene>
    <name evidence="5" type="ORF">SAMN04488117_10257</name>
</gene>
<dbReference type="GO" id="GO:0016887">
    <property type="term" value="F:ATP hydrolysis activity"/>
    <property type="evidence" value="ECO:0007669"/>
    <property type="project" value="InterPro"/>
</dbReference>
<evidence type="ECO:0000259" key="4">
    <source>
        <dbReference type="PROSITE" id="PS50893"/>
    </source>
</evidence>